<evidence type="ECO:0000256" key="2">
    <source>
        <dbReference type="ARBA" id="ARBA00035108"/>
    </source>
</evidence>
<evidence type="ECO:0000256" key="3">
    <source>
        <dbReference type="ARBA" id="ARBA00035643"/>
    </source>
</evidence>
<dbReference type="PANTHER" id="PTHR36852:SF1">
    <property type="entry name" value="PROTEIN GVPL 2"/>
    <property type="match status" value="1"/>
</dbReference>
<accession>A0A4R6S392</accession>
<comment type="subcellular location">
    <subcellularLocation>
        <location evidence="2">Gas vesicle</location>
    </subcellularLocation>
</comment>
<dbReference type="Pfam" id="PF06386">
    <property type="entry name" value="GvpL_GvpF"/>
    <property type="match status" value="1"/>
</dbReference>
<dbReference type="InterPro" id="IPR009430">
    <property type="entry name" value="GvpL/GvpF"/>
</dbReference>
<dbReference type="Proteomes" id="UP000295444">
    <property type="component" value="Unassembled WGS sequence"/>
</dbReference>
<evidence type="ECO:0000313" key="5">
    <source>
        <dbReference type="Proteomes" id="UP000295444"/>
    </source>
</evidence>
<dbReference type="GO" id="GO:0031411">
    <property type="term" value="C:gas vesicle"/>
    <property type="evidence" value="ECO:0007669"/>
    <property type="project" value="UniProtKB-SubCell"/>
</dbReference>
<keyword evidence="1" id="KW-0304">Gas vesicle</keyword>
<dbReference type="EMBL" id="SNXZ01000006">
    <property type="protein sequence ID" value="TDP94090.1"/>
    <property type="molecule type" value="Genomic_DNA"/>
</dbReference>
<gene>
    <name evidence="4" type="ORF">EV186_106484</name>
</gene>
<name>A0A4R6S392_LABRH</name>
<dbReference type="PANTHER" id="PTHR36852">
    <property type="entry name" value="PROTEIN GVPL 2"/>
    <property type="match status" value="1"/>
</dbReference>
<reference evidence="4 5" key="1">
    <citation type="submission" date="2019-03" db="EMBL/GenBank/DDBJ databases">
        <title>Genomic Encyclopedia of Type Strains, Phase IV (KMG-IV): sequencing the most valuable type-strain genomes for metagenomic binning, comparative biology and taxonomic classification.</title>
        <authorList>
            <person name="Goeker M."/>
        </authorList>
    </citation>
    <scope>NUCLEOTIDE SEQUENCE [LARGE SCALE GENOMIC DNA]</scope>
    <source>
        <strain evidence="4 5">DSM 45361</strain>
    </source>
</reference>
<comment type="similarity">
    <text evidence="3">Belongs to the gas vesicle GvpF/GvpL family.</text>
</comment>
<protein>
    <submittedName>
        <fullName evidence="4">Gas vesicle protein GvpL/GvpF</fullName>
    </submittedName>
</protein>
<organism evidence="4 5">
    <name type="scientific">Labedaea rhizosphaerae</name>
    <dbReference type="NCBI Taxonomy" id="598644"/>
    <lineage>
        <taxon>Bacteria</taxon>
        <taxon>Bacillati</taxon>
        <taxon>Actinomycetota</taxon>
        <taxon>Actinomycetes</taxon>
        <taxon>Pseudonocardiales</taxon>
        <taxon>Pseudonocardiaceae</taxon>
        <taxon>Labedaea</taxon>
    </lineage>
</organism>
<evidence type="ECO:0000313" key="4">
    <source>
        <dbReference type="EMBL" id="TDP94090.1"/>
    </source>
</evidence>
<dbReference type="RefSeq" id="WP_341815763.1">
    <property type="nucleotide sequence ID" value="NZ_SNXZ01000006.1"/>
</dbReference>
<keyword evidence="5" id="KW-1185">Reference proteome</keyword>
<sequence length="252" mass="26804">MMAADTGVWLYAVTAGVEKVALGDLTGVAGVPPRSVADGELTAVVGDVPLSKFGEEALHRNFEDFDWLAEVARAHDGVIAALSAAGPVVPIRLATVYTDDDGVRLVLRERAAEFTRALEHVTGRTEWGVKVFLVAKAEPDPGEQSSGKAYLMRRKAALANREDGMRRAVGQANAVHAALSELATDARTHPPQSQALAGDDAQMVLNAAYLVDDGDTQRFADAVAACDDDNDAIRLELTGPWSPYSFSSVEET</sequence>
<proteinExistence type="inferred from homology"/>
<dbReference type="AlphaFoldDB" id="A0A4R6S392"/>
<evidence type="ECO:0000256" key="1">
    <source>
        <dbReference type="ARBA" id="ARBA00022987"/>
    </source>
</evidence>
<dbReference type="GO" id="GO:0031412">
    <property type="term" value="P:gas vesicle organization"/>
    <property type="evidence" value="ECO:0007669"/>
    <property type="project" value="InterPro"/>
</dbReference>
<comment type="caution">
    <text evidence="4">The sequence shown here is derived from an EMBL/GenBank/DDBJ whole genome shotgun (WGS) entry which is preliminary data.</text>
</comment>